<dbReference type="EMBL" id="MT142899">
    <property type="protein sequence ID" value="QJA90231.1"/>
    <property type="molecule type" value="Genomic_DNA"/>
</dbReference>
<proteinExistence type="predicted"/>
<name>A0A6M3LAB0_9ZZZZ</name>
<accession>A0A6M3LAB0</accession>
<gene>
    <name evidence="1" type="ORF">MM415B02414_0004</name>
</gene>
<sequence>MYNRSVDISDRSTRDNGKINIAGTDKGSVTTAINATAATATSAEIDCQKYNGILLNMEGSLESDQTWIVEILGCAVTGGNVGKSYYQDFEQKITITYADLLTDGVVNFTCPGVQNYVKIRATLSGGTAALTVRVTPVNL</sequence>
<dbReference type="AlphaFoldDB" id="A0A6M3LAB0"/>
<reference evidence="1" key="1">
    <citation type="submission" date="2020-03" db="EMBL/GenBank/DDBJ databases">
        <title>The deep terrestrial virosphere.</title>
        <authorList>
            <person name="Holmfeldt K."/>
            <person name="Nilsson E."/>
            <person name="Simone D."/>
            <person name="Lopez-Fernandez M."/>
            <person name="Wu X."/>
            <person name="de Brujin I."/>
            <person name="Lundin D."/>
            <person name="Andersson A."/>
            <person name="Bertilsson S."/>
            <person name="Dopson M."/>
        </authorList>
    </citation>
    <scope>NUCLEOTIDE SEQUENCE</scope>
    <source>
        <strain evidence="1">MM415B02414</strain>
    </source>
</reference>
<evidence type="ECO:0000313" key="1">
    <source>
        <dbReference type="EMBL" id="QJA90231.1"/>
    </source>
</evidence>
<protein>
    <submittedName>
        <fullName evidence="1">Uncharacterized protein</fullName>
    </submittedName>
</protein>
<organism evidence="1">
    <name type="scientific">viral metagenome</name>
    <dbReference type="NCBI Taxonomy" id="1070528"/>
    <lineage>
        <taxon>unclassified sequences</taxon>
        <taxon>metagenomes</taxon>
        <taxon>organismal metagenomes</taxon>
    </lineage>
</organism>